<proteinExistence type="predicted"/>
<evidence type="ECO:0000256" key="1">
    <source>
        <dbReference type="SAM" id="MobiDB-lite"/>
    </source>
</evidence>
<keyword evidence="3" id="KW-1185">Reference proteome</keyword>
<dbReference type="GO" id="GO:0003676">
    <property type="term" value="F:nucleic acid binding"/>
    <property type="evidence" value="ECO:0007669"/>
    <property type="project" value="InterPro"/>
</dbReference>
<evidence type="ECO:0000313" key="2">
    <source>
        <dbReference type="EMBL" id="GFX95325.1"/>
    </source>
</evidence>
<dbReference type="InterPro" id="IPR036397">
    <property type="entry name" value="RNaseH_sf"/>
</dbReference>
<gene>
    <name evidence="2" type="ORF">TNCV_849151</name>
</gene>
<name>A0A8X6RRU0_TRICX</name>
<feature type="region of interest" description="Disordered" evidence="1">
    <location>
        <begin position="60"/>
        <end position="83"/>
    </location>
</feature>
<dbReference type="EMBL" id="BMAU01021185">
    <property type="protein sequence ID" value="GFX95325.1"/>
    <property type="molecule type" value="Genomic_DNA"/>
</dbReference>
<organism evidence="2 3">
    <name type="scientific">Trichonephila clavipes</name>
    <name type="common">Golden silk orbweaver</name>
    <name type="synonym">Nephila clavipes</name>
    <dbReference type="NCBI Taxonomy" id="2585209"/>
    <lineage>
        <taxon>Eukaryota</taxon>
        <taxon>Metazoa</taxon>
        <taxon>Ecdysozoa</taxon>
        <taxon>Arthropoda</taxon>
        <taxon>Chelicerata</taxon>
        <taxon>Arachnida</taxon>
        <taxon>Araneae</taxon>
        <taxon>Araneomorphae</taxon>
        <taxon>Entelegynae</taxon>
        <taxon>Araneoidea</taxon>
        <taxon>Nephilidae</taxon>
        <taxon>Trichonephila</taxon>
    </lineage>
</organism>
<dbReference type="InterPro" id="IPR052709">
    <property type="entry name" value="Transposase-MT_Hybrid"/>
</dbReference>
<dbReference type="PANTHER" id="PTHR46060:SF3">
    <property type="entry name" value="PROTEIN GVQW3"/>
    <property type="match status" value="1"/>
</dbReference>
<dbReference type="AlphaFoldDB" id="A0A8X6RRU0"/>
<protein>
    <recommendedName>
        <fullName evidence="4">Mariner Mos1 transposase</fullName>
    </recommendedName>
</protein>
<accession>A0A8X6RRU0</accession>
<dbReference type="Proteomes" id="UP000887159">
    <property type="component" value="Unassembled WGS sequence"/>
</dbReference>
<dbReference type="Gene3D" id="3.30.420.10">
    <property type="entry name" value="Ribonuclease H-like superfamily/Ribonuclease H"/>
    <property type="match status" value="1"/>
</dbReference>
<evidence type="ECO:0000313" key="3">
    <source>
        <dbReference type="Proteomes" id="UP000887159"/>
    </source>
</evidence>
<reference evidence="2" key="1">
    <citation type="submission" date="2020-08" db="EMBL/GenBank/DDBJ databases">
        <title>Multicomponent nature underlies the extraordinary mechanical properties of spider dragline silk.</title>
        <authorList>
            <person name="Kono N."/>
            <person name="Nakamura H."/>
            <person name="Mori M."/>
            <person name="Yoshida Y."/>
            <person name="Ohtoshi R."/>
            <person name="Malay A.D."/>
            <person name="Moran D.A.P."/>
            <person name="Tomita M."/>
            <person name="Numata K."/>
            <person name="Arakawa K."/>
        </authorList>
    </citation>
    <scope>NUCLEOTIDE SEQUENCE</scope>
</reference>
<sequence>MDDCLHQDNASAHTALSVKQFLTSQNITVMGRPPYLPDLAPCNFILFRTVKPCLKGTDFTSVEENEKSPEGSSQNLVPEMWEC</sequence>
<dbReference type="PANTHER" id="PTHR46060">
    <property type="entry name" value="MARINER MOS1 TRANSPOSASE-LIKE PROTEIN"/>
    <property type="match status" value="1"/>
</dbReference>
<evidence type="ECO:0008006" key="4">
    <source>
        <dbReference type="Google" id="ProtNLM"/>
    </source>
</evidence>
<comment type="caution">
    <text evidence="2">The sequence shown here is derived from an EMBL/GenBank/DDBJ whole genome shotgun (WGS) entry which is preliminary data.</text>
</comment>